<dbReference type="EMBL" id="HBIW01011954">
    <property type="protein sequence ID" value="CAE0694808.1"/>
    <property type="molecule type" value="Transcribed_RNA"/>
</dbReference>
<protein>
    <submittedName>
        <fullName evidence="2">Uncharacterized protein</fullName>
    </submittedName>
</protein>
<reference evidence="2" key="1">
    <citation type="submission" date="2021-01" db="EMBL/GenBank/DDBJ databases">
        <authorList>
            <person name="Corre E."/>
            <person name="Pelletier E."/>
            <person name="Niang G."/>
            <person name="Scheremetjew M."/>
            <person name="Finn R."/>
            <person name="Kale V."/>
            <person name="Holt S."/>
            <person name="Cochrane G."/>
            <person name="Meng A."/>
            <person name="Brown T."/>
            <person name="Cohen L."/>
        </authorList>
    </citation>
    <scope>NUCLEOTIDE SEQUENCE</scope>
    <source>
        <strain evidence="2">CCMP1756</strain>
    </source>
</reference>
<sequence length="148" mass="16711">MHANFSTCGAGGWLAPTGACAAPAWARWPYLEPWVATIAFFVWIALYKTLECGGDVRAAIKAQLEGDEKHVRIAGISAEINQCVRPAWRYYLLFWRPRRSARVLGVLARGVLGLLARTFDFRTLKYFCAWERHWVVERVPTAACVDNP</sequence>
<evidence type="ECO:0000313" key="1">
    <source>
        <dbReference type="EMBL" id="CAE0694808.1"/>
    </source>
</evidence>
<accession>A0A6S8UBT6</accession>
<organism evidence="2">
    <name type="scientific">Pelagomonas calceolata</name>
    <dbReference type="NCBI Taxonomy" id="35677"/>
    <lineage>
        <taxon>Eukaryota</taxon>
        <taxon>Sar</taxon>
        <taxon>Stramenopiles</taxon>
        <taxon>Ochrophyta</taxon>
        <taxon>Pelagophyceae</taxon>
        <taxon>Pelagomonadales</taxon>
        <taxon>Pelagomonadaceae</taxon>
        <taxon>Pelagomonas</taxon>
    </lineage>
</organism>
<proteinExistence type="predicted"/>
<dbReference type="AlphaFoldDB" id="A0A6S8UBT6"/>
<name>A0A6S8UBT6_9STRA</name>
<dbReference type="EMBL" id="HBIW01011957">
    <property type="protein sequence ID" value="CAE0694811.1"/>
    <property type="molecule type" value="Transcribed_RNA"/>
</dbReference>
<evidence type="ECO:0000313" key="2">
    <source>
        <dbReference type="EMBL" id="CAE0694811.1"/>
    </source>
</evidence>
<gene>
    <name evidence="1" type="ORF">PCAL00307_LOCUS10244</name>
    <name evidence="2" type="ORF">PCAL00307_LOCUS10247</name>
</gene>